<gene>
    <name evidence="1" type="ORF">CRG98_035499</name>
</gene>
<keyword evidence="2" id="KW-1185">Reference proteome</keyword>
<accession>A0A2I0IJD1</accession>
<dbReference type="Proteomes" id="UP000233551">
    <property type="component" value="Unassembled WGS sequence"/>
</dbReference>
<evidence type="ECO:0000313" key="1">
    <source>
        <dbReference type="EMBL" id="PKI44107.1"/>
    </source>
</evidence>
<comment type="caution">
    <text evidence="1">The sequence shown here is derived from an EMBL/GenBank/DDBJ whole genome shotgun (WGS) entry which is preliminary data.</text>
</comment>
<evidence type="ECO:0000313" key="2">
    <source>
        <dbReference type="Proteomes" id="UP000233551"/>
    </source>
</evidence>
<organism evidence="1 2">
    <name type="scientific">Punica granatum</name>
    <name type="common">Pomegranate</name>
    <dbReference type="NCBI Taxonomy" id="22663"/>
    <lineage>
        <taxon>Eukaryota</taxon>
        <taxon>Viridiplantae</taxon>
        <taxon>Streptophyta</taxon>
        <taxon>Embryophyta</taxon>
        <taxon>Tracheophyta</taxon>
        <taxon>Spermatophyta</taxon>
        <taxon>Magnoliopsida</taxon>
        <taxon>eudicotyledons</taxon>
        <taxon>Gunneridae</taxon>
        <taxon>Pentapetalae</taxon>
        <taxon>rosids</taxon>
        <taxon>malvids</taxon>
        <taxon>Myrtales</taxon>
        <taxon>Lythraceae</taxon>
        <taxon>Punica</taxon>
    </lineage>
</organism>
<reference evidence="1 2" key="1">
    <citation type="submission" date="2017-11" db="EMBL/GenBank/DDBJ databases">
        <title>De-novo sequencing of pomegranate (Punica granatum L.) genome.</title>
        <authorList>
            <person name="Akparov Z."/>
            <person name="Amiraslanov A."/>
            <person name="Hajiyeva S."/>
            <person name="Abbasov M."/>
            <person name="Kaur K."/>
            <person name="Hamwieh A."/>
            <person name="Solovyev V."/>
            <person name="Salamov A."/>
            <person name="Braich B."/>
            <person name="Kosarev P."/>
            <person name="Mahmoud A."/>
            <person name="Hajiyev E."/>
            <person name="Babayeva S."/>
            <person name="Izzatullayeva V."/>
            <person name="Mammadov A."/>
            <person name="Mammadov A."/>
            <person name="Sharifova S."/>
            <person name="Ojaghi J."/>
            <person name="Eynullazada K."/>
            <person name="Bayramov B."/>
            <person name="Abdulazimova A."/>
            <person name="Shahmuradov I."/>
        </authorList>
    </citation>
    <scope>NUCLEOTIDE SEQUENCE [LARGE SCALE GENOMIC DNA]</scope>
    <source>
        <strain evidence="2">cv. AG2017</strain>
        <tissue evidence="1">Leaf</tissue>
    </source>
</reference>
<evidence type="ECO:0008006" key="3">
    <source>
        <dbReference type="Google" id="ProtNLM"/>
    </source>
</evidence>
<dbReference type="EMBL" id="PGOL01002946">
    <property type="protein sequence ID" value="PKI44107.1"/>
    <property type="molecule type" value="Genomic_DNA"/>
</dbReference>
<name>A0A2I0IJD1_PUNGR</name>
<dbReference type="AlphaFoldDB" id="A0A2I0IJD1"/>
<protein>
    <recommendedName>
        <fullName evidence="3">RNase H type-1 domain-containing protein</fullName>
    </recommendedName>
</protein>
<sequence>MAYLKSPHDVQRLTGRLVALSRFLARSRDKCHVFFKALKGAVELGQFDLDYAPRTVIKAQALAAFISDVMGSGVEIMNRHVKCDSQLVVQQVLRQCEAKEDMMSIYMDKGKAILFGCSSDVNDHSRELSLESGISNQTLSLASLNRVLE</sequence>
<proteinExistence type="predicted"/>